<keyword evidence="2" id="KW-0378">Hydrolase</keyword>
<keyword evidence="7" id="KW-1185">Reference proteome</keyword>
<sequence length="261" mass="28120">MSVPAGSVGQVSFEQPAAPEHAAPATVPPGHDDGPWHERLRAGFDLETTGRDPHTARIVTASLVLVDPTGQPAASYEWLVDPGVPIPAEAAAVHGVTTEKAQAEGMPAPVAVAEIGETLRDMFTTGIPVIAFNAVYDFTVMDRELVRHGLPPLSPVPVVDPYVIDKQVDRFRKGKRTLTDVSAHYGVPLLDAHTSAADSLAAVGVADALARRYPQVQVALEQLHQEQIRWKAEQSASFQEYLRRKDPAAVVNGEWPVQRAL</sequence>
<evidence type="ECO:0000256" key="1">
    <source>
        <dbReference type="ARBA" id="ARBA00022722"/>
    </source>
</evidence>
<gene>
    <name evidence="6" type="ORF">SAMN04487966_101389</name>
</gene>
<dbReference type="PANTHER" id="PTHR30231">
    <property type="entry name" value="DNA POLYMERASE III SUBUNIT EPSILON"/>
    <property type="match status" value="1"/>
</dbReference>
<organism evidence="6 7">
    <name type="scientific">Micrococcus terreus</name>
    <dbReference type="NCBI Taxonomy" id="574650"/>
    <lineage>
        <taxon>Bacteria</taxon>
        <taxon>Bacillati</taxon>
        <taxon>Actinomycetota</taxon>
        <taxon>Actinomycetes</taxon>
        <taxon>Micrococcales</taxon>
        <taxon>Micrococcaceae</taxon>
        <taxon>Micrococcus</taxon>
    </lineage>
</organism>
<dbReference type="Gene3D" id="3.30.420.10">
    <property type="entry name" value="Ribonuclease H-like superfamily/Ribonuclease H"/>
    <property type="match status" value="1"/>
</dbReference>
<dbReference type="InterPro" id="IPR012337">
    <property type="entry name" value="RNaseH-like_sf"/>
</dbReference>
<feature type="compositionally biased region" description="Low complexity" evidence="4">
    <location>
        <begin position="16"/>
        <end position="29"/>
    </location>
</feature>
<evidence type="ECO:0000256" key="2">
    <source>
        <dbReference type="ARBA" id="ARBA00022801"/>
    </source>
</evidence>
<dbReference type="PANTHER" id="PTHR30231:SF4">
    <property type="entry name" value="PROTEIN NEN2"/>
    <property type="match status" value="1"/>
</dbReference>
<evidence type="ECO:0000256" key="3">
    <source>
        <dbReference type="ARBA" id="ARBA00022839"/>
    </source>
</evidence>
<keyword evidence="3" id="KW-0269">Exonuclease</keyword>
<keyword evidence="1" id="KW-0540">Nuclease</keyword>
<dbReference type="GO" id="GO:0005829">
    <property type="term" value="C:cytosol"/>
    <property type="evidence" value="ECO:0007669"/>
    <property type="project" value="TreeGrafter"/>
</dbReference>
<dbReference type="Proteomes" id="UP000198881">
    <property type="component" value="Unassembled WGS sequence"/>
</dbReference>
<reference evidence="6 7" key="1">
    <citation type="submission" date="2016-10" db="EMBL/GenBank/DDBJ databases">
        <authorList>
            <person name="de Groot N.N."/>
        </authorList>
    </citation>
    <scope>NUCLEOTIDE SEQUENCE [LARGE SCALE GENOMIC DNA]</scope>
    <source>
        <strain evidence="6 7">CGMCC 1.7054</strain>
    </source>
</reference>
<dbReference type="InterPro" id="IPR013520">
    <property type="entry name" value="Ribonucl_H"/>
</dbReference>
<dbReference type="AlphaFoldDB" id="A0A1I7MEV1"/>
<feature type="region of interest" description="Disordered" evidence="4">
    <location>
        <begin position="1"/>
        <end position="38"/>
    </location>
</feature>
<evidence type="ECO:0000313" key="6">
    <source>
        <dbReference type="EMBL" id="SFV20465.1"/>
    </source>
</evidence>
<dbReference type="CDD" id="cd06127">
    <property type="entry name" value="DEDDh"/>
    <property type="match status" value="1"/>
</dbReference>
<evidence type="ECO:0000259" key="5">
    <source>
        <dbReference type="SMART" id="SM00479"/>
    </source>
</evidence>
<dbReference type="InterPro" id="IPR036397">
    <property type="entry name" value="RNaseH_sf"/>
</dbReference>
<name>A0A1I7MEV1_9MICC</name>
<dbReference type="SMART" id="SM00479">
    <property type="entry name" value="EXOIII"/>
    <property type="match status" value="1"/>
</dbReference>
<dbReference type="SUPFAM" id="SSF53098">
    <property type="entry name" value="Ribonuclease H-like"/>
    <property type="match status" value="1"/>
</dbReference>
<dbReference type="STRING" id="574650.SAMN04487966_101389"/>
<proteinExistence type="predicted"/>
<dbReference type="NCBIfam" id="NF005927">
    <property type="entry name" value="PRK07942.1"/>
    <property type="match status" value="1"/>
</dbReference>
<dbReference type="EMBL" id="FPCG01000001">
    <property type="protein sequence ID" value="SFV20465.1"/>
    <property type="molecule type" value="Genomic_DNA"/>
</dbReference>
<evidence type="ECO:0000313" key="7">
    <source>
        <dbReference type="Proteomes" id="UP000198881"/>
    </source>
</evidence>
<dbReference type="GO" id="GO:0003676">
    <property type="term" value="F:nucleic acid binding"/>
    <property type="evidence" value="ECO:0007669"/>
    <property type="project" value="InterPro"/>
</dbReference>
<evidence type="ECO:0000256" key="4">
    <source>
        <dbReference type="SAM" id="MobiDB-lite"/>
    </source>
</evidence>
<dbReference type="GO" id="GO:0008408">
    <property type="term" value="F:3'-5' exonuclease activity"/>
    <property type="evidence" value="ECO:0007669"/>
    <property type="project" value="TreeGrafter"/>
</dbReference>
<dbReference type="Pfam" id="PF00929">
    <property type="entry name" value="RNase_T"/>
    <property type="match status" value="1"/>
</dbReference>
<feature type="domain" description="Exonuclease" evidence="5">
    <location>
        <begin position="39"/>
        <end position="215"/>
    </location>
</feature>
<protein>
    <submittedName>
        <fullName evidence="6">DNA polymerase-3 subunit epsilon</fullName>
    </submittedName>
</protein>
<accession>A0A1I7MEV1</accession>
<dbReference type="OrthoDB" id="9791657at2"/>